<name>A0A2I1M8K7_9FIRM</name>
<dbReference type="Proteomes" id="UP000234335">
    <property type="component" value="Unassembled WGS sequence"/>
</dbReference>
<dbReference type="AlphaFoldDB" id="A0A2I1M8K7"/>
<proteinExistence type="predicted"/>
<dbReference type="OrthoDB" id="2456403at2"/>
<feature type="transmembrane region" description="Helical" evidence="1">
    <location>
        <begin position="94"/>
        <end position="115"/>
    </location>
</feature>
<feature type="transmembrane region" description="Helical" evidence="1">
    <location>
        <begin position="34"/>
        <end position="56"/>
    </location>
</feature>
<gene>
    <name evidence="2" type="ORF">CYJ34_06500</name>
    <name evidence="3" type="ORF">NCTC9810_00826</name>
</gene>
<keyword evidence="1" id="KW-0812">Transmembrane</keyword>
<reference evidence="2 4" key="1">
    <citation type="submission" date="2017-12" db="EMBL/GenBank/DDBJ databases">
        <title>Phylogenetic diversity of female urinary microbiome.</title>
        <authorList>
            <person name="Thomas-White K."/>
            <person name="Wolfe A.J."/>
        </authorList>
    </citation>
    <scope>NUCLEOTIDE SEQUENCE [LARGE SCALE GENOMIC DNA]</scope>
    <source>
        <strain evidence="2 4">UMB0119</strain>
    </source>
</reference>
<dbReference type="GO" id="GO:0005886">
    <property type="term" value="C:plasma membrane"/>
    <property type="evidence" value="ECO:0007669"/>
    <property type="project" value="TreeGrafter"/>
</dbReference>
<dbReference type="InterPro" id="IPR005325">
    <property type="entry name" value="DUF308_memb"/>
</dbReference>
<feature type="transmembrane region" description="Helical" evidence="1">
    <location>
        <begin position="151"/>
        <end position="172"/>
    </location>
</feature>
<keyword evidence="1" id="KW-0472">Membrane</keyword>
<dbReference type="EMBL" id="UFTA01000002">
    <property type="protein sequence ID" value="SUU92493.1"/>
    <property type="molecule type" value="Genomic_DNA"/>
</dbReference>
<reference evidence="3 5" key="2">
    <citation type="submission" date="2018-06" db="EMBL/GenBank/DDBJ databases">
        <authorList>
            <consortium name="Pathogen Informatics"/>
            <person name="Doyle S."/>
        </authorList>
    </citation>
    <scope>NUCLEOTIDE SEQUENCE [LARGE SCALE GENOMIC DNA]</scope>
    <source>
        <strain evidence="3 5">NCTC9810</strain>
    </source>
</reference>
<dbReference type="RefSeq" id="WP_101540485.1">
    <property type="nucleotide sequence ID" value="NZ_JBHWQV010000036.1"/>
</dbReference>
<dbReference type="EMBL" id="PKGS01000004">
    <property type="protein sequence ID" value="PKZ16462.1"/>
    <property type="molecule type" value="Genomic_DNA"/>
</dbReference>
<evidence type="ECO:0000313" key="5">
    <source>
        <dbReference type="Proteomes" id="UP000255124"/>
    </source>
</evidence>
<keyword evidence="4" id="KW-1185">Reference proteome</keyword>
<dbReference type="Pfam" id="PF03729">
    <property type="entry name" value="DUF308"/>
    <property type="match status" value="2"/>
</dbReference>
<organism evidence="2 4">
    <name type="scientific">Anaerococcus octavius</name>
    <dbReference type="NCBI Taxonomy" id="54007"/>
    <lineage>
        <taxon>Bacteria</taxon>
        <taxon>Bacillati</taxon>
        <taxon>Bacillota</taxon>
        <taxon>Tissierellia</taxon>
        <taxon>Tissierellales</taxon>
        <taxon>Peptoniphilaceae</taxon>
        <taxon>Anaerococcus</taxon>
    </lineage>
</organism>
<dbReference type="PANTHER" id="PTHR34989">
    <property type="entry name" value="PROTEIN HDED"/>
    <property type="match status" value="1"/>
</dbReference>
<dbReference type="Proteomes" id="UP000255124">
    <property type="component" value="Unassembled WGS sequence"/>
</dbReference>
<sequence>MADGRNNRVNWDSLVLGILYIIIAIIAFRDPQTSLMSIAVLLGISVILSGIGEITLGSRLNKYYDYDNYNASIFSGVIQIILGIIILADIQTTFMALPYIFAIWFIFTSIMGIVISSPLKIFANGAWTSLLVLNILGIILGAMMINNPMSASLTIITLVGIYFLVLGIRSIIHAFQNYKYY</sequence>
<evidence type="ECO:0000313" key="4">
    <source>
        <dbReference type="Proteomes" id="UP000234335"/>
    </source>
</evidence>
<keyword evidence="1" id="KW-1133">Transmembrane helix</keyword>
<accession>A0A2I1M8K7</accession>
<feature type="transmembrane region" description="Helical" evidence="1">
    <location>
        <begin position="68"/>
        <end position="88"/>
    </location>
</feature>
<feature type="transmembrane region" description="Helical" evidence="1">
    <location>
        <begin position="127"/>
        <end position="145"/>
    </location>
</feature>
<evidence type="ECO:0000313" key="3">
    <source>
        <dbReference type="EMBL" id="SUU92493.1"/>
    </source>
</evidence>
<evidence type="ECO:0000256" key="1">
    <source>
        <dbReference type="SAM" id="Phobius"/>
    </source>
</evidence>
<protein>
    <submittedName>
        <fullName evidence="3">Acid-resistance membrane protein</fullName>
    </submittedName>
</protein>
<dbReference type="InterPro" id="IPR052712">
    <property type="entry name" value="Acid_resist_chaperone_HdeD"/>
</dbReference>
<feature type="transmembrane region" description="Helical" evidence="1">
    <location>
        <begin position="9"/>
        <end position="28"/>
    </location>
</feature>
<dbReference type="PANTHER" id="PTHR34989:SF1">
    <property type="entry name" value="PROTEIN HDED"/>
    <property type="match status" value="1"/>
</dbReference>
<evidence type="ECO:0000313" key="2">
    <source>
        <dbReference type="EMBL" id="PKZ16462.1"/>
    </source>
</evidence>